<evidence type="ECO:0000256" key="5">
    <source>
        <dbReference type="ARBA" id="ARBA00037900"/>
    </source>
</evidence>
<dbReference type="GO" id="GO:0019363">
    <property type="term" value="P:pyridine nucleotide biosynthetic process"/>
    <property type="evidence" value="ECO:0007669"/>
    <property type="project" value="UniProtKB-KW"/>
</dbReference>
<evidence type="ECO:0000313" key="11">
    <source>
        <dbReference type="Proteomes" id="UP001165667"/>
    </source>
</evidence>
<evidence type="ECO:0000259" key="9">
    <source>
        <dbReference type="Pfam" id="PF00857"/>
    </source>
</evidence>
<evidence type="ECO:0000256" key="4">
    <source>
        <dbReference type="ARBA" id="ARBA00022801"/>
    </source>
</evidence>
<evidence type="ECO:0000256" key="7">
    <source>
        <dbReference type="ARBA" id="ARBA00043224"/>
    </source>
</evidence>
<name>A0AA41YYE4_9HYPH</name>
<dbReference type="InterPro" id="IPR036380">
    <property type="entry name" value="Isochorismatase-like_sf"/>
</dbReference>
<comment type="pathway">
    <text evidence="5">Cofactor biosynthesis; nicotinate biosynthesis; nicotinate from nicotinamide: step 1/1.</text>
</comment>
<evidence type="ECO:0000256" key="3">
    <source>
        <dbReference type="ARBA" id="ARBA00022723"/>
    </source>
</evidence>
<evidence type="ECO:0000256" key="6">
    <source>
        <dbReference type="ARBA" id="ARBA00039017"/>
    </source>
</evidence>
<accession>A0AA41YYE4</accession>
<evidence type="ECO:0000256" key="2">
    <source>
        <dbReference type="ARBA" id="ARBA00022642"/>
    </source>
</evidence>
<dbReference type="FunFam" id="3.40.50.850:FF:000006">
    <property type="entry name" value="Bifunctional pyrazinamidase/nicotinamidase"/>
    <property type="match status" value="1"/>
</dbReference>
<evidence type="ECO:0000256" key="8">
    <source>
        <dbReference type="ARBA" id="ARBA00072277"/>
    </source>
</evidence>
<dbReference type="Proteomes" id="UP001165667">
    <property type="component" value="Unassembled WGS sequence"/>
</dbReference>
<dbReference type="InterPro" id="IPR052347">
    <property type="entry name" value="Isochorismatase_Nicotinamidase"/>
</dbReference>
<protein>
    <recommendedName>
        <fullName evidence="8">Nicotinamidase</fullName>
        <ecNumber evidence="6">3.5.1.19</ecNumber>
    </recommendedName>
    <alternativeName>
        <fullName evidence="7">Nicotinamide deamidase</fullName>
    </alternativeName>
</protein>
<feature type="domain" description="Isochorismatase-like" evidence="9">
    <location>
        <begin position="8"/>
        <end position="204"/>
    </location>
</feature>
<gene>
    <name evidence="10" type="primary">pncA</name>
    <name evidence="10" type="ORF">M8523_15145</name>
</gene>
<dbReference type="AlphaFoldDB" id="A0AA41YYE4"/>
<dbReference type="EC" id="3.5.1.19" evidence="6"/>
<dbReference type="CDD" id="cd01011">
    <property type="entry name" value="nicotinamidase"/>
    <property type="match status" value="1"/>
</dbReference>
<dbReference type="InterPro" id="IPR000868">
    <property type="entry name" value="Isochorismatase-like_dom"/>
</dbReference>
<comment type="similarity">
    <text evidence="1">Belongs to the isochorismatase family.</text>
</comment>
<keyword evidence="4 10" id="KW-0378">Hydrolase</keyword>
<dbReference type="Pfam" id="PF00857">
    <property type="entry name" value="Isochorismatase"/>
    <property type="match status" value="1"/>
</dbReference>
<dbReference type="GO" id="GO:0008936">
    <property type="term" value="F:nicotinamidase activity"/>
    <property type="evidence" value="ECO:0007669"/>
    <property type="project" value="UniProtKB-EC"/>
</dbReference>
<dbReference type="GO" id="GO:0046872">
    <property type="term" value="F:metal ion binding"/>
    <property type="evidence" value="ECO:0007669"/>
    <property type="project" value="UniProtKB-KW"/>
</dbReference>
<proteinExistence type="inferred from homology"/>
<comment type="caution">
    <text evidence="10">The sequence shown here is derived from an EMBL/GenBank/DDBJ whole genome shotgun (WGS) entry which is preliminary data.</text>
</comment>
<dbReference type="Gene3D" id="3.40.50.850">
    <property type="entry name" value="Isochorismatase-like"/>
    <property type="match status" value="1"/>
</dbReference>
<dbReference type="PANTHER" id="PTHR11080:SF2">
    <property type="entry name" value="LD05707P"/>
    <property type="match status" value="1"/>
</dbReference>
<keyword evidence="3" id="KW-0479">Metal-binding</keyword>
<dbReference type="RefSeq" id="WP_282585821.1">
    <property type="nucleotide sequence ID" value="NZ_JAMOIM010000009.1"/>
</dbReference>
<dbReference type="NCBIfam" id="NF008623">
    <property type="entry name" value="PRK11609.1"/>
    <property type="match status" value="1"/>
</dbReference>
<evidence type="ECO:0000256" key="1">
    <source>
        <dbReference type="ARBA" id="ARBA00006336"/>
    </source>
</evidence>
<sequence>MIDPRTDVLIVVDLQNDFLPGGPLAVPAGEAVVAPCNQLVALFDHVILTQDWHPRDHVSFASSHRDKKPFDAVMLPDGRTQLLWPDHCLQGSKGAEIVASLEAPHAELIIRKGYRIGLDSYSAFVEADGQTQTGLAGYLRERNLRRVIVCGLATDFCAGWSAIDAARAGFETILVADATRGIDIDGSMARAFTDMSAAGVTWVEMADIKAG</sequence>
<evidence type="ECO:0000313" key="10">
    <source>
        <dbReference type="EMBL" id="MCW6509358.1"/>
    </source>
</evidence>
<keyword evidence="2" id="KW-0662">Pyridine nucleotide biosynthesis</keyword>
<dbReference type="EMBL" id="JAMOIM010000009">
    <property type="protein sequence ID" value="MCW6509358.1"/>
    <property type="molecule type" value="Genomic_DNA"/>
</dbReference>
<dbReference type="SUPFAM" id="SSF52499">
    <property type="entry name" value="Isochorismatase-like hydrolases"/>
    <property type="match status" value="1"/>
</dbReference>
<reference evidence="10" key="1">
    <citation type="submission" date="2022-05" db="EMBL/GenBank/DDBJ databases">
        <authorList>
            <person name="Pankratov T."/>
        </authorList>
    </citation>
    <scope>NUCLEOTIDE SEQUENCE</scope>
    <source>
        <strain evidence="10">BP6-180914</strain>
    </source>
</reference>
<dbReference type="PANTHER" id="PTHR11080">
    <property type="entry name" value="PYRAZINAMIDASE/NICOTINAMIDASE"/>
    <property type="match status" value="1"/>
</dbReference>
<organism evidence="10 11">
    <name type="scientific">Lichenifustis flavocetrariae</name>
    <dbReference type="NCBI Taxonomy" id="2949735"/>
    <lineage>
        <taxon>Bacteria</taxon>
        <taxon>Pseudomonadati</taxon>
        <taxon>Pseudomonadota</taxon>
        <taxon>Alphaproteobacteria</taxon>
        <taxon>Hyphomicrobiales</taxon>
        <taxon>Lichenihabitantaceae</taxon>
        <taxon>Lichenifustis</taxon>
    </lineage>
</organism>
<keyword evidence="11" id="KW-1185">Reference proteome</keyword>